<organism evidence="9 10">
    <name type="scientific">Dendrobium thyrsiflorum</name>
    <name type="common">Pinecone-like raceme dendrobium</name>
    <name type="synonym">Orchid</name>
    <dbReference type="NCBI Taxonomy" id="117978"/>
    <lineage>
        <taxon>Eukaryota</taxon>
        <taxon>Viridiplantae</taxon>
        <taxon>Streptophyta</taxon>
        <taxon>Embryophyta</taxon>
        <taxon>Tracheophyta</taxon>
        <taxon>Spermatophyta</taxon>
        <taxon>Magnoliopsida</taxon>
        <taxon>Liliopsida</taxon>
        <taxon>Asparagales</taxon>
        <taxon>Orchidaceae</taxon>
        <taxon>Epidendroideae</taxon>
        <taxon>Malaxideae</taxon>
        <taxon>Dendrobiinae</taxon>
        <taxon>Dendrobium</taxon>
    </lineage>
</organism>
<feature type="domain" description="PHD-type" evidence="8">
    <location>
        <begin position="738"/>
        <end position="783"/>
    </location>
</feature>
<dbReference type="Pfam" id="PF23209">
    <property type="entry name" value="IDM1_C"/>
    <property type="match status" value="1"/>
</dbReference>
<evidence type="ECO:0000256" key="6">
    <source>
        <dbReference type="PROSITE-ProRule" id="PRU00146"/>
    </source>
</evidence>
<feature type="region of interest" description="Disordered" evidence="7">
    <location>
        <begin position="163"/>
        <end position="215"/>
    </location>
</feature>
<dbReference type="CDD" id="cd15539">
    <property type="entry name" value="PHD1_AIRE"/>
    <property type="match status" value="1"/>
</dbReference>
<dbReference type="PANTHER" id="PTHR46309">
    <property type="entry name" value="PHD FINGER PROTEIN 12"/>
    <property type="match status" value="1"/>
</dbReference>
<dbReference type="InterPro" id="IPR016181">
    <property type="entry name" value="Acyl_CoA_acyltransferase"/>
</dbReference>
<keyword evidence="2" id="KW-0479">Metal-binding</keyword>
<dbReference type="GO" id="GO:0008270">
    <property type="term" value="F:zinc ion binding"/>
    <property type="evidence" value="ECO:0007669"/>
    <property type="project" value="UniProtKB-KW"/>
</dbReference>
<comment type="caution">
    <text evidence="9">The sequence shown here is derived from an EMBL/GenBank/DDBJ whole genome shotgun (WGS) entry which is preliminary data.</text>
</comment>
<evidence type="ECO:0000256" key="4">
    <source>
        <dbReference type="ARBA" id="ARBA00022833"/>
    </source>
</evidence>
<evidence type="ECO:0000259" key="8">
    <source>
        <dbReference type="PROSITE" id="PS50016"/>
    </source>
</evidence>
<feature type="region of interest" description="Disordered" evidence="7">
    <location>
        <begin position="228"/>
        <end position="256"/>
    </location>
</feature>
<reference evidence="9 10" key="1">
    <citation type="journal article" date="2024" name="Plant Biotechnol. J.">
        <title>Dendrobium thyrsiflorum genome and its molecular insights into genes involved in important horticultural traits.</title>
        <authorList>
            <person name="Chen B."/>
            <person name="Wang J.Y."/>
            <person name="Zheng P.J."/>
            <person name="Li K.L."/>
            <person name="Liang Y.M."/>
            <person name="Chen X.F."/>
            <person name="Zhang C."/>
            <person name="Zhao X."/>
            <person name="He X."/>
            <person name="Zhang G.Q."/>
            <person name="Liu Z.J."/>
            <person name="Xu Q."/>
        </authorList>
    </citation>
    <scope>NUCLEOTIDE SEQUENCE [LARGE SCALE GENOMIC DNA]</scope>
    <source>
        <strain evidence="9">GZMU011</strain>
    </source>
</reference>
<dbReference type="PANTHER" id="PTHR46309:SF1">
    <property type="entry name" value="PHD FINGER PROTEIN 12"/>
    <property type="match status" value="1"/>
</dbReference>
<feature type="compositionally biased region" description="Polar residues" evidence="7">
    <location>
        <begin position="393"/>
        <end position="408"/>
    </location>
</feature>
<dbReference type="SUPFAM" id="SSF55729">
    <property type="entry name" value="Acyl-CoA N-acyltransferases (Nat)"/>
    <property type="match status" value="1"/>
</dbReference>
<dbReference type="EMBL" id="JANQDX010000012">
    <property type="protein sequence ID" value="KAL0914350.1"/>
    <property type="molecule type" value="Genomic_DNA"/>
</dbReference>
<evidence type="ECO:0000256" key="2">
    <source>
        <dbReference type="ARBA" id="ARBA00022723"/>
    </source>
</evidence>
<comment type="subcellular location">
    <subcellularLocation>
        <location evidence="1">Nucleus</location>
    </subcellularLocation>
</comment>
<feature type="compositionally biased region" description="Basic and acidic residues" evidence="7">
    <location>
        <begin position="344"/>
        <end position="361"/>
    </location>
</feature>
<dbReference type="Pfam" id="PF00628">
    <property type="entry name" value="PHD"/>
    <property type="match status" value="1"/>
</dbReference>
<dbReference type="Gene3D" id="3.30.40.10">
    <property type="entry name" value="Zinc/RING finger domain, C3HC4 (zinc finger)"/>
    <property type="match status" value="1"/>
</dbReference>
<gene>
    <name evidence="9" type="ORF">M5K25_014693</name>
</gene>
<evidence type="ECO:0000256" key="3">
    <source>
        <dbReference type="ARBA" id="ARBA00022771"/>
    </source>
</evidence>
<feature type="compositionally biased region" description="Polar residues" evidence="7">
    <location>
        <begin position="369"/>
        <end position="378"/>
    </location>
</feature>
<dbReference type="SUPFAM" id="SSF57903">
    <property type="entry name" value="FYVE/PHD zinc finger"/>
    <property type="match status" value="1"/>
</dbReference>
<evidence type="ECO:0000256" key="5">
    <source>
        <dbReference type="ARBA" id="ARBA00023242"/>
    </source>
</evidence>
<dbReference type="InterPro" id="IPR056511">
    <property type="entry name" value="IDM1_C"/>
</dbReference>
<evidence type="ECO:0000256" key="1">
    <source>
        <dbReference type="ARBA" id="ARBA00004123"/>
    </source>
</evidence>
<dbReference type="Pfam" id="PF22970">
    <property type="entry name" value="DUF7028"/>
    <property type="match status" value="1"/>
</dbReference>
<dbReference type="Proteomes" id="UP001552299">
    <property type="component" value="Unassembled WGS sequence"/>
</dbReference>
<dbReference type="InterPro" id="IPR019787">
    <property type="entry name" value="Znf_PHD-finger"/>
</dbReference>
<dbReference type="InterPro" id="IPR032308">
    <property type="entry name" value="TDBD"/>
</dbReference>
<sequence>MEKEKNSAGGSKVLEPKKEKKRRLVLSSDSETDGYVTSKPLKADEAVSGVPGCSGSGKEEKCGVKEEIETRVDILGPKLGIEESKEKTLELSKEKALELSKEKALELRSVMKSREADDVKVIKKKIKLDSGDCANKQTEKSWCSNKLLGLKHRDKLIHRASNKEKFSEFGSDPKRVMETGDAEVSKRKTKPEHVGNPVEKTGGSNKKLDSMKHRGYSMDGVTGILEGSRLATREAKQRGIDNSMERKFHVNPNKSIKREAETIRSIEQSDQRKFQKRMDNRVAGVDGKIEENGGKSPHEYVRVQGKSGVLRVLHGNKVGASGNETVRGDIEGHLAGLTSSNTEKLSRSNEQVERHRPEKSKFLIRLGKNTGTVSTEGRSNIKVVKTKPDSPSRHTGSKSVHSMHNKISSAAKGESASRSSPPVKRGAKESNASRNEVKRKVREQIKAILLDAGWTIDLRPRRGRDYEDAVYVSPQGTGYWSITKAYDVYRKQLNSAFDDNKGPTMQSKPNSGAAIDPEVLILLKRNVVNKRKLKKEAIKLKHKVGISRTKKAKETVRVSCSGDNVSSYVVRENRVRKRQSKSILLDGPSAKKMQLIVRNKRKSGCSLLVHGSNQYEESEKSDYAHYVWKRTVFSWMIDMGVLPVYAKVRYMHKSKNRTLLEGRITRDGIHCSCCSKILTVPKFEIHAGSKLNQPYENTLVEVSGVSLLQCQVNAWAKQEEHKRRGFYKIDTDGNDPNDDTCAICGDGGDLICCDGCPSTFHLSCLNLQTLPLGDWHCKSCSCKFCGMLHNSTSPCKSVSTLFTCSQCEEKYHEECVADEDAVSATPNGSSNLFCGRSCRKVFRKLQKLIAVKNGVEAGYSWSIIRRFDDPSQSPSKFAKRVESNSKIAVAHAVIDECFLPITDHRSGINLIDNVVYNCRSNFNRLNYSGFYTFILERSDEIICAASVRIHGTRLAEMPFIGTRNMYRRQGMCRRLLEGIESALSSFGTKMLVIPAISELTDTWTTVFGFKPLDISQKEEIKCVNMLVFPGIGLLQKSLMKKESNLQRTIPEQGNKSETQLSVVEDLNGSAVEVICTKVSKCQEEGAEIAIPALGHPTPNFSADASGSHARECWPSDSTADAKLNIVKNVYGGSSVTEKESQVGFSEKQTVFIEEPNHEMEDVKITVFSSRNSDSELLADASISRPSGCRSQENPLNLILSPVRIVSGNNPLEDEQHPRDLTSKPIIEPLSGMMDDATRKKFEDTDEISSAVANDAIVLQCDYEVNYSAKTNIASNVGLAGENSESNLLSICNTIPHNLQEPCVTPSVVMVSKCNSFGNWQGISAGSLESRPDTSITSSSPEMYDSQLSVVCMVQDDLATRDQAVDVQVQLQCSDDDLKLSNPFIDTGARFASHSVETHADGGEAIVSVNNMVKPVPGIVDLKTNVNEEDVNISVGFERHLNTCSAKNGPVSSLVSSKGSGSSDGIEATHQLTLQENTERLQFQVELHGGGDQFAESHDKNDSTNAQHFCLIEHQLCDDRHVLETSHESNWLSCSSEKNMCDLIGRHASALISENPDKSAHADHKSRNCCTSEVTNYVGTNENTQFDAVSCPALD</sequence>
<proteinExistence type="predicted"/>
<keyword evidence="4" id="KW-0862">Zinc</keyword>
<dbReference type="SMART" id="SM00249">
    <property type="entry name" value="PHD"/>
    <property type="match status" value="2"/>
</dbReference>
<feature type="region of interest" description="Disordered" evidence="7">
    <location>
        <begin position="333"/>
        <end position="438"/>
    </location>
</feature>
<dbReference type="Pfam" id="PF16135">
    <property type="entry name" value="TDBD"/>
    <property type="match status" value="1"/>
</dbReference>
<keyword evidence="10" id="KW-1185">Reference proteome</keyword>
<name>A0ABD0UNN8_DENTH</name>
<dbReference type="InterPro" id="IPR042163">
    <property type="entry name" value="PHF12"/>
</dbReference>
<feature type="region of interest" description="Disordered" evidence="7">
    <location>
        <begin position="1"/>
        <end position="59"/>
    </location>
</feature>
<protein>
    <recommendedName>
        <fullName evidence="8">PHD-type domain-containing protein</fullName>
    </recommendedName>
</protein>
<accession>A0ABD0UNN8</accession>
<evidence type="ECO:0000313" key="9">
    <source>
        <dbReference type="EMBL" id="KAL0914350.1"/>
    </source>
</evidence>
<dbReference type="PROSITE" id="PS50016">
    <property type="entry name" value="ZF_PHD_2"/>
    <property type="match status" value="1"/>
</dbReference>
<feature type="compositionally biased region" description="Basic and acidic residues" evidence="7">
    <location>
        <begin position="163"/>
        <end position="186"/>
    </location>
</feature>
<dbReference type="InterPro" id="IPR011011">
    <property type="entry name" value="Znf_FYVE_PHD"/>
</dbReference>
<dbReference type="GO" id="GO:0005634">
    <property type="term" value="C:nucleus"/>
    <property type="evidence" value="ECO:0007669"/>
    <property type="project" value="UniProtKB-SubCell"/>
</dbReference>
<evidence type="ECO:0000313" key="10">
    <source>
        <dbReference type="Proteomes" id="UP001552299"/>
    </source>
</evidence>
<dbReference type="InterPro" id="IPR013083">
    <property type="entry name" value="Znf_RING/FYVE/PHD"/>
</dbReference>
<evidence type="ECO:0000256" key="7">
    <source>
        <dbReference type="SAM" id="MobiDB-lite"/>
    </source>
</evidence>
<keyword evidence="3 6" id="KW-0863">Zinc-finger</keyword>
<dbReference type="InterPro" id="IPR001965">
    <property type="entry name" value="Znf_PHD"/>
</dbReference>
<dbReference type="InterPro" id="IPR054292">
    <property type="entry name" value="DUF7028"/>
</dbReference>
<feature type="compositionally biased region" description="Basic and acidic residues" evidence="7">
    <location>
        <begin position="231"/>
        <end position="248"/>
    </location>
</feature>
<keyword evidence="5" id="KW-0539">Nucleus</keyword>